<reference evidence="2 3" key="1">
    <citation type="submission" date="2024-06" db="EMBL/GenBank/DDBJ databases">
        <authorList>
            <person name="Kim D.-U."/>
        </authorList>
    </citation>
    <scope>NUCLEOTIDE SEQUENCE [LARGE SCALE GENOMIC DNA]</scope>
    <source>
        <strain evidence="2 3">KACC15460</strain>
    </source>
</reference>
<keyword evidence="1" id="KW-0472">Membrane</keyword>
<organism evidence="2 3">
    <name type="scientific">Mesorhizobium shangrilense</name>
    <dbReference type="NCBI Taxonomy" id="460060"/>
    <lineage>
        <taxon>Bacteria</taxon>
        <taxon>Pseudomonadati</taxon>
        <taxon>Pseudomonadota</taxon>
        <taxon>Alphaproteobacteria</taxon>
        <taxon>Hyphomicrobiales</taxon>
        <taxon>Phyllobacteriaceae</taxon>
        <taxon>Mesorhizobium</taxon>
    </lineage>
</organism>
<evidence type="ECO:0000313" key="2">
    <source>
        <dbReference type="EMBL" id="MET2830314.1"/>
    </source>
</evidence>
<name>A0ABV2DKC0_9HYPH</name>
<dbReference type="RefSeq" id="WP_354462404.1">
    <property type="nucleotide sequence ID" value="NZ_JBEWSZ010000002.1"/>
</dbReference>
<protein>
    <submittedName>
        <fullName evidence="2">Flp family type IVb pilin</fullName>
    </submittedName>
</protein>
<evidence type="ECO:0000313" key="3">
    <source>
        <dbReference type="Proteomes" id="UP001548832"/>
    </source>
</evidence>
<feature type="transmembrane region" description="Helical" evidence="1">
    <location>
        <begin position="16"/>
        <end position="37"/>
    </location>
</feature>
<keyword evidence="3" id="KW-1185">Reference proteome</keyword>
<dbReference type="Pfam" id="PF04964">
    <property type="entry name" value="Flp_Fap"/>
    <property type="match status" value="1"/>
</dbReference>
<dbReference type="InterPro" id="IPR007047">
    <property type="entry name" value="Flp_Fap"/>
</dbReference>
<sequence length="56" mass="5622">MQLVAKFLRDESGATAIEYGLIAALIALAIMVGAGALGNALNAQFTSVATTLNSAP</sequence>
<dbReference type="Proteomes" id="UP001548832">
    <property type="component" value="Unassembled WGS sequence"/>
</dbReference>
<proteinExistence type="predicted"/>
<evidence type="ECO:0000256" key="1">
    <source>
        <dbReference type="SAM" id="Phobius"/>
    </source>
</evidence>
<gene>
    <name evidence="2" type="ORF">ABVQ20_25355</name>
</gene>
<dbReference type="EMBL" id="JBEWSZ010000002">
    <property type="protein sequence ID" value="MET2830314.1"/>
    <property type="molecule type" value="Genomic_DNA"/>
</dbReference>
<keyword evidence="1" id="KW-0812">Transmembrane</keyword>
<keyword evidence="1" id="KW-1133">Transmembrane helix</keyword>
<comment type="caution">
    <text evidence="2">The sequence shown here is derived from an EMBL/GenBank/DDBJ whole genome shotgun (WGS) entry which is preliminary data.</text>
</comment>
<accession>A0ABV2DKC0</accession>